<dbReference type="Proteomes" id="UP001152747">
    <property type="component" value="Unassembled WGS sequence"/>
</dbReference>
<keyword evidence="3" id="KW-1185">Reference proteome</keyword>
<sequence>MKIDIKRIFIIISINNISLIFATTYDLPNCPDPTENTKIKSPQKVNVIFIIGFEASAPDKDKIAYFVNQFACWFPTNPQISSAVFDSSGNSNSHFDNTEVKEMHKKMRKLNNAEKAADCAKFKKALATINFNGQPDFDKVKIITHAEIISGSSCDHFQAFKDSQMDSSRYEMFQIVFSADSNPNKLSYPGIGSINTTANATDELKKITSDFMDRVFGVYVPPTPPTPPPTKPSDEGGFPRWAIVAIIAGILIVALLIALVIICRKKIKKVFKKKGPPPIEIIKPPCRAVRWINPVTGSAHSNTPPRGME</sequence>
<keyword evidence="1" id="KW-0472">Membrane</keyword>
<accession>A0A9P1IHW2</accession>
<dbReference type="AlphaFoldDB" id="A0A9P1IHW2"/>
<evidence type="ECO:0000313" key="3">
    <source>
        <dbReference type="Proteomes" id="UP001152747"/>
    </source>
</evidence>
<keyword evidence="1" id="KW-1133">Transmembrane helix</keyword>
<gene>
    <name evidence="2" type="ORF">CAMP_LOCUS6124</name>
</gene>
<name>A0A9P1IHW2_9PELO</name>
<proteinExistence type="predicted"/>
<comment type="caution">
    <text evidence="2">The sequence shown here is derived from an EMBL/GenBank/DDBJ whole genome shotgun (WGS) entry which is preliminary data.</text>
</comment>
<protein>
    <submittedName>
        <fullName evidence="2">Uncharacterized protein</fullName>
    </submittedName>
</protein>
<reference evidence="2" key="1">
    <citation type="submission" date="2022-11" db="EMBL/GenBank/DDBJ databases">
        <authorList>
            <person name="Kikuchi T."/>
        </authorList>
    </citation>
    <scope>NUCLEOTIDE SEQUENCE</scope>
    <source>
        <strain evidence="2">PS1010</strain>
    </source>
</reference>
<keyword evidence="1" id="KW-0812">Transmembrane</keyword>
<feature type="transmembrane region" description="Helical" evidence="1">
    <location>
        <begin position="241"/>
        <end position="263"/>
    </location>
</feature>
<organism evidence="2 3">
    <name type="scientific">Caenorhabditis angaria</name>
    <dbReference type="NCBI Taxonomy" id="860376"/>
    <lineage>
        <taxon>Eukaryota</taxon>
        <taxon>Metazoa</taxon>
        <taxon>Ecdysozoa</taxon>
        <taxon>Nematoda</taxon>
        <taxon>Chromadorea</taxon>
        <taxon>Rhabditida</taxon>
        <taxon>Rhabditina</taxon>
        <taxon>Rhabditomorpha</taxon>
        <taxon>Rhabditoidea</taxon>
        <taxon>Rhabditidae</taxon>
        <taxon>Peloderinae</taxon>
        <taxon>Caenorhabditis</taxon>
    </lineage>
</organism>
<dbReference type="EMBL" id="CANHGI010000002">
    <property type="protein sequence ID" value="CAI5443487.1"/>
    <property type="molecule type" value="Genomic_DNA"/>
</dbReference>
<evidence type="ECO:0000313" key="2">
    <source>
        <dbReference type="EMBL" id="CAI5443487.1"/>
    </source>
</evidence>
<evidence type="ECO:0000256" key="1">
    <source>
        <dbReference type="SAM" id="Phobius"/>
    </source>
</evidence>